<reference evidence="1 2" key="1">
    <citation type="submission" date="2019-09" db="EMBL/GenBank/DDBJ databases">
        <title>Complete genome sequencing of four Arcobacter species reveals a diverse suite of mobile elements.</title>
        <authorList>
            <person name="Miller W.G."/>
            <person name="Yee E."/>
            <person name="Bono J.L."/>
        </authorList>
    </citation>
    <scope>NUCLEOTIDE SEQUENCE [LARGE SCALE GENOMIC DNA]</scope>
    <source>
        <strain evidence="1 2">CCUG 56899</strain>
    </source>
</reference>
<evidence type="ECO:0000313" key="1">
    <source>
        <dbReference type="EMBL" id="QEP40871.1"/>
    </source>
</evidence>
<name>A0A5C2HHV5_9BACT</name>
<gene>
    <name evidence="1" type="ORF">APORC_1276</name>
</gene>
<sequence>MVRFNGKTIVDIKNNEYKMKIKKYLCKLMPPIHFSIGNVAQLFINGKYIFLWQDAKGQVCYCFDIYDREYFTTSAIKLGNVLSQHFQCEIEVVNNEKEHLKKMVSAQAQLNKGIGDLERHNLYNGGMNFTNDSLPYLSNGYLNSVPVIQQNNYQHPLQNQESLYNGIIQLSTYYLESHLRTLYIKIDELPIVYKTLFRPNINMAFFYEKNMNCKNSYVPSKYQIQNLSEYDFENSFIMTFILFLAKDNIDNVMMIFKWLVYVVNSKNKLPYPLVFHSTDDSCIKLFWEEIVEPLLNPSYCEKFSNDTVDEKLLINKLDEKVIYNFHNITTSNILNLSSNDFMYKLINKDELKIGNKIVTTLANVFISSTTKYIPLISRDISCIFIEVESNLDNLKLNYNQAVELINKDLSNFSTILKYIDFNNLEKENPCSFYNYENMDMLDASKDVLDAFENIIKNKDIVPFDNLKNQNKKLYNKLVEDFEKNRVDRKNLFEYFSALFGESIYRNNNQLIKDLKDLSDAKEPFGNIATFNNNGRVYYRL</sequence>
<dbReference type="AlphaFoldDB" id="A0A5C2HHV5"/>
<evidence type="ECO:0000313" key="2">
    <source>
        <dbReference type="Proteomes" id="UP000322644"/>
    </source>
</evidence>
<dbReference type="RefSeq" id="WP_066387553.1">
    <property type="nucleotide sequence ID" value="NZ_CP036246.2"/>
</dbReference>
<protein>
    <submittedName>
        <fullName evidence="1">Uncharacterized protein</fullName>
    </submittedName>
</protein>
<accession>A0A5C2HHV5</accession>
<dbReference type="KEGG" id="apoc:APORC_1276"/>
<proteinExistence type="predicted"/>
<reference evidence="1 2" key="2">
    <citation type="submission" date="2019-09" db="EMBL/GenBank/DDBJ databases">
        <title>Taxonomic note: a critical rebuttal of the proposed division of the genus Arcobacter into six genera, emended descriptions of Arcobacter anaerophilus and the genus Arcobacter, and an assessment of genus-level boundaries for Epsilonproteobacteria using in silico genomic comparator tools.</title>
        <authorList>
            <person name="On S.L.W."/>
            <person name="Miller W.G."/>
            <person name="Biggs P."/>
            <person name="Cornelius A."/>
            <person name="Vandamme P."/>
        </authorList>
    </citation>
    <scope>NUCLEOTIDE SEQUENCE [LARGE SCALE GENOMIC DNA]</scope>
    <source>
        <strain evidence="1 2">CCUG 56899</strain>
    </source>
</reference>
<dbReference type="EMBL" id="CP036246">
    <property type="protein sequence ID" value="QEP40871.1"/>
    <property type="molecule type" value="Genomic_DNA"/>
</dbReference>
<dbReference type="Proteomes" id="UP000322644">
    <property type="component" value="Chromosome"/>
</dbReference>
<organism evidence="1 2">
    <name type="scientific">Arcobacter porcinus</name>
    <dbReference type="NCBI Taxonomy" id="1935204"/>
    <lineage>
        <taxon>Bacteria</taxon>
        <taxon>Pseudomonadati</taxon>
        <taxon>Campylobacterota</taxon>
        <taxon>Epsilonproteobacteria</taxon>
        <taxon>Campylobacterales</taxon>
        <taxon>Arcobacteraceae</taxon>
        <taxon>Arcobacter</taxon>
    </lineage>
</organism>